<evidence type="ECO:0000313" key="2">
    <source>
        <dbReference type="EMBL" id="ANC67826.1"/>
    </source>
</evidence>
<dbReference type="GeneID" id="99664817"/>
<reference evidence="2" key="1">
    <citation type="submission" date="2016-03" db="EMBL/GenBank/DDBJ databases">
        <authorList>
            <person name="Munro J.E."/>
            <person name="Coleman N.V."/>
        </authorList>
    </citation>
    <scope>NUCLEOTIDE SEQUENCE</scope>
    <source>
        <strain evidence="2">EL1</strain>
        <plasmid evidence="2">pDCA</plasmid>
    </source>
</reference>
<keyword evidence="2" id="KW-0614">Plasmid</keyword>
<dbReference type="AlphaFoldDB" id="A0A168S364"/>
<sequence length="129" mass="14773">MTDTDAPEWPDPADKAHAVEQAKQLRDQAAKGGLRFEAYLPPSLALWLLDLIEQDTFLDPSEAVFVILGEHKELAPHADLRRELLKRRIQVAADDSRPGISMEEMKALLREKREAPLPEPARWEKRSRR</sequence>
<proteinExistence type="predicted"/>
<evidence type="ECO:0000256" key="1">
    <source>
        <dbReference type="SAM" id="MobiDB-lite"/>
    </source>
</evidence>
<accession>A0A168S364</accession>
<dbReference type="RefSeq" id="WP_030092366.1">
    <property type="nucleotide sequence ID" value="NZ_KU922118.1"/>
</dbReference>
<dbReference type="EMBL" id="KU922118">
    <property type="protein sequence ID" value="ANC67826.1"/>
    <property type="molecule type" value="Genomic_DNA"/>
</dbReference>
<feature type="region of interest" description="Disordered" evidence="1">
    <location>
        <begin position="110"/>
        <end position="129"/>
    </location>
</feature>
<organism evidence="2">
    <name type="scientific">Ancylobacter novellus</name>
    <name type="common">Thiobacillus novellus</name>
    <dbReference type="NCBI Taxonomy" id="921"/>
    <lineage>
        <taxon>Bacteria</taxon>
        <taxon>Pseudomonadati</taxon>
        <taxon>Pseudomonadota</taxon>
        <taxon>Alphaproteobacteria</taxon>
        <taxon>Hyphomicrobiales</taxon>
        <taxon>Xanthobacteraceae</taxon>
        <taxon>Ancylobacter</taxon>
    </lineage>
</organism>
<protein>
    <submittedName>
        <fullName evidence="2">CopG family transcriptional regulator</fullName>
    </submittedName>
</protein>
<feature type="region of interest" description="Disordered" evidence="1">
    <location>
        <begin position="1"/>
        <end position="24"/>
    </location>
</feature>
<geneLocation type="plasmid" evidence="2">
    <name>pDCA</name>
</geneLocation>
<name>A0A168S364_ANCNO</name>
<gene>
    <name evidence="2" type="primary">copG</name>
</gene>
<feature type="compositionally biased region" description="Basic and acidic residues" evidence="1">
    <location>
        <begin position="12"/>
        <end position="24"/>
    </location>
</feature>